<dbReference type="AlphaFoldDB" id="A0A9R1WEP2"/>
<keyword evidence="2" id="KW-1185">Reference proteome</keyword>
<sequence length="96" mass="10426">MEVLSDTTSDIDGPDTFRGPEVAGMSLSMIAVVSVDGGALWMWESSNFTSKITKEDTFVRLWCKLVELVSVVDHEASTSKDMKETNHSSLGVGDVI</sequence>
<reference evidence="1 2" key="1">
    <citation type="journal article" date="2017" name="Nat. Commun.">
        <title>Genome assembly with in vitro proximity ligation data and whole-genome triplication in lettuce.</title>
        <authorList>
            <person name="Reyes-Chin-Wo S."/>
            <person name="Wang Z."/>
            <person name="Yang X."/>
            <person name="Kozik A."/>
            <person name="Arikit S."/>
            <person name="Song C."/>
            <person name="Xia L."/>
            <person name="Froenicke L."/>
            <person name="Lavelle D.O."/>
            <person name="Truco M.J."/>
            <person name="Xia R."/>
            <person name="Zhu S."/>
            <person name="Xu C."/>
            <person name="Xu H."/>
            <person name="Xu X."/>
            <person name="Cox K."/>
            <person name="Korf I."/>
            <person name="Meyers B.C."/>
            <person name="Michelmore R.W."/>
        </authorList>
    </citation>
    <scope>NUCLEOTIDE SEQUENCE [LARGE SCALE GENOMIC DNA]</scope>
    <source>
        <strain evidence="2">cv. Salinas</strain>
        <tissue evidence="1">Seedlings</tissue>
    </source>
</reference>
<dbReference type="EMBL" id="NBSK02000001">
    <property type="protein sequence ID" value="KAJ0225337.1"/>
    <property type="molecule type" value="Genomic_DNA"/>
</dbReference>
<evidence type="ECO:0000313" key="2">
    <source>
        <dbReference type="Proteomes" id="UP000235145"/>
    </source>
</evidence>
<name>A0A9R1WEP2_LACSA</name>
<comment type="caution">
    <text evidence="1">The sequence shown here is derived from an EMBL/GenBank/DDBJ whole genome shotgun (WGS) entry which is preliminary data.</text>
</comment>
<accession>A0A9R1WEP2</accession>
<evidence type="ECO:0000313" key="1">
    <source>
        <dbReference type="EMBL" id="KAJ0225337.1"/>
    </source>
</evidence>
<organism evidence="1 2">
    <name type="scientific">Lactuca sativa</name>
    <name type="common">Garden lettuce</name>
    <dbReference type="NCBI Taxonomy" id="4236"/>
    <lineage>
        <taxon>Eukaryota</taxon>
        <taxon>Viridiplantae</taxon>
        <taxon>Streptophyta</taxon>
        <taxon>Embryophyta</taxon>
        <taxon>Tracheophyta</taxon>
        <taxon>Spermatophyta</taxon>
        <taxon>Magnoliopsida</taxon>
        <taxon>eudicotyledons</taxon>
        <taxon>Gunneridae</taxon>
        <taxon>Pentapetalae</taxon>
        <taxon>asterids</taxon>
        <taxon>campanulids</taxon>
        <taxon>Asterales</taxon>
        <taxon>Asteraceae</taxon>
        <taxon>Cichorioideae</taxon>
        <taxon>Cichorieae</taxon>
        <taxon>Lactucinae</taxon>
        <taxon>Lactuca</taxon>
    </lineage>
</organism>
<dbReference type="Proteomes" id="UP000235145">
    <property type="component" value="Unassembled WGS sequence"/>
</dbReference>
<proteinExistence type="predicted"/>
<gene>
    <name evidence="1" type="ORF">LSAT_V11C100048190</name>
</gene>
<protein>
    <submittedName>
        <fullName evidence="1">Uncharacterized protein</fullName>
    </submittedName>
</protein>